<keyword evidence="5" id="KW-1185">Reference proteome</keyword>
<evidence type="ECO:0000256" key="2">
    <source>
        <dbReference type="SAM" id="MobiDB-lite"/>
    </source>
</evidence>
<comment type="caution">
    <text evidence="4">The sequence shown here is derived from an EMBL/GenBank/DDBJ whole genome shotgun (WGS) entry which is preliminary data.</text>
</comment>
<dbReference type="AlphaFoldDB" id="A0A7J7N7C1"/>
<feature type="domain" description="FAF" evidence="3">
    <location>
        <begin position="132"/>
        <end position="184"/>
    </location>
</feature>
<organism evidence="4 5">
    <name type="scientific">Kingdonia uniflora</name>
    <dbReference type="NCBI Taxonomy" id="39325"/>
    <lineage>
        <taxon>Eukaryota</taxon>
        <taxon>Viridiplantae</taxon>
        <taxon>Streptophyta</taxon>
        <taxon>Embryophyta</taxon>
        <taxon>Tracheophyta</taxon>
        <taxon>Spermatophyta</taxon>
        <taxon>Magnoliopsida</taxon>
        <taxon>Ranunculales</taxon>
        <taxon>Circaeasteraceae</taxon>
        <taxon>Kingdonia</taxon>
    </lineage>
</organism>
<dbReference type="Proteomes" id="UP000541444">
    <property type="component" value="Unassembled WGS sequence"/>
</dbReference>
<dbReference type="Pfam" id="PF11250">
    <property type="entry name" value="FAF"/>
    <property type="match status" value="1"/>
</dbReference>
<gene>
    <name evidence="4" type="ORF">GIB67_029067</name>
</gene>
<evidence type="ECO:0000259" key="3">
    <source>
        <dbReference type="Pfam" id="PF11250"/>
    </source>
</evidence>
<dbReference type="PANTHER" id="PTHR33155">
    <property type="entry name" value="FANTASTIC FOUR-LIKE PROTEIN (DUF3049)"/>
    <property type="match status" value="1"/>
</dbReference>
<evidence type="ECO:0000313" key="5">
    <source>
        <dbReference type="Proteomes" id="UP000541444"/>
    </source>
</evidence>
<protein>
    <recommendedName>
        <fullName evidence="3">FAF domain-containing protein</fullName>
    </recommendedName>
</protein>
<name>A0A7J7N7C1_9MAGN</name>
<dbReference type="OrthoDB" id="1916983at2759"/>
<feature type="region of interest" description="Disordered" evidence="2">
    <location>
        <begin position="102"/>
        <end position="149"/>
    </location>
</feature>
<feature type="compositionally biased region" description="Polar residues" evidence="2">
    <location>
        <begin position="138"/>
        <end position="147"/>
    </location>
</feature>
<comment type="similarity">
    <text evidence="1">Belongs to the fantastic four family.</text>
</comment>
<dbReference type="InterPro" id="IPR021410">
    <property type="entry name" value="FAF"/>
</dbReference>
<evidence type="ECO:0000256" key="1">
    <source>
        <dbReference type="ARBA" id="ARBA00008690"/>
    </source>
</evidence>
<dbReference type="InterPro" id="IPR046431">
    <property type="entry name" value="FAF_dom"/>
</dbReference>
<accession>A0A7J7N7C1</accession>
<dbReference type="PANTHER" id="PTHR33155:SF8">
    <property type="entry name" value="PROTEIN FANTASTIC FOUR 1"/>
    <property type="match status" value="1"/>
</dbReference>
<reference evidence="4 5" key="1">
    <citation type="journal article" date="2020" name="IScience">
        <title>Genome Sequencing of the Endangered Kingdonia uniflora (Circaeasteraceae, Ranunculales) Reveals Potential Mechanisms of Evolutionary Specialization.</title>
        <authorList>
            <person name="Sun Y."/>
            <person name="Deng T."/>
            <person name="Zhang A."/>
            <person name="Moore M.J."/>
            <person name="Landis J.B."/>
            <person name="Lin N."/>
            <person name="Zhang H."/>
            <person name="Zhang X."/>
            <person name="Huang J."/>
            <person name="Zhang X."/>
            <person name="Sun H."/>
            <person name="Wang H."/>
        </authorList>
    </citation>
    <scope>NUCLEOTIDE SEQUENCE [LARGE SCALE GENOMIC DNA]</scope>
    <source>
        <strain evidence="4">TB1705</strain>
        <tissue evidence="4">Leaf</tissue>
    </source>
</reference>
<dbReference type="EMBL" id="JACGCM010001011">
    <property type="protein sequence ID" value="KAF6162798.1"/>
    <property type="molecule type" value="Genomic_DNA"/>
</dbReference>
<evidence type="ECO:0000313" key="4">
    <source>
        <dbReference type="EMBL" id="KAF6162798.1"/>
    </source>
</evidence>
<feature type="region of interest" description="Disordered" evidence="2">
    <location>
        <begin position="198"/>
        <end position="218"/>
    </location>
</feature>
<sequence length="250" mass="28170">MSTTFCQELQLSLDPVRSKPMTLALKIAPNSLHFSQSFTCNNIVDEENNHSKEGKESLYVHPLIKRSSETLSEKSLEMCTETLGCETGTDISGYSSLSDSYSSSYSEKENSPARERPSFGSVLKGKKSNNRSFPPPLTSASGTNSVQIRPHREGGRLVIKAIAVAQSQSYLKAERSDGRLKLSFVDDYESLDFEYEEENATLENQEDQTSHGYLEEGEMKTREIQRLRRCKEGSFRTEELLNREPFWVAA</sequence>
<proteinExistence type="inferred from homology"/>
<feature type="compositionally biased region" description="Basic and acidic residues" evidence="2">
    <location>
        <begin position="106"/>
        <end position="117"/>
    </location>
</feature>